<dbReference type="GO" id="GO:0005634">
    <property type="term" value="C:nucleus"/>
    <property type="evidence" value="ECO:0007669"/>
    <property type="project" value="UniProtKB-SubCell"/>
</dbReference>
<dbReference type="CDD" id="cd00167">
    <property type="entry name" value="SANT"/>
    <property type="match status" value="2"/>
</dbReference>
<evidence type="ECO:0000256" key="4">
    <source>
        <dbReference type="ARBA" id="ARBA00023242"/>
    </source>
</evidence>
<proteinExistence type="predicted"/>
<dbReference type="PROSITE" id="PS50090">
    <property type="entry name" value="MYB_LIKE"/>
    <property type="match status" value="2"/>
</dbReference>
<name>A0AAW1WGB8_RUBAR</name>
<accession>A0AAW1WGB8</accession>
<feature type="domain" description="HTH myb-type" evidence="7">
    <location>
        <begin position="82"/>
        <end position="132"/>
    </location>
</feature>
<keyword evidence="4" id="KW-0539">Nucleus</keyword>
<feature type="domain" description="HTH myb-type" evidence="7">
    <location>
        <begin position="25"/>
        <end position="81"/>
    </location>
</feature>
<dbReference type="InterPro" id="IPR001005">
    <property type="entry name" value="SANT/Myb"/>
</dbReference>
<dbReference type="InterPro" id="IPR015495">
    <property type="entry name" value="Myb_TF_plants"/>
</dbReference>
<evidence type="ECO:0000259" key="6">
    <source>
        <dbReference type="PROSITE" id="PS50090"/>
    </source>
</evidence>
<dbReference type="SUPFAM" id="SSF46689">
    <property type="entry name" value="Homeodomain-like"/>
    <property type="match status" value="1"/>
</dbReference>
<dbReference type="InterPro" id="IPR009057">
    <property type="entry name" value="Homeodomain-like_sf"/>
</dbReference>
<evidence type="ECO:0000256" key="1">
    <source>
        <dbReference type="ARBA" id="ARBA00004123"/>
    </source>
</evidence>
<dbReference type="GO" id="GO:0006355">
    <property type="term" value="P:regulation of DNA-templated transcription"/>
    <property type="evidence" value="ECO:0007669"/>
    <property type="project" value="TreeGrafter"/>
</dbReference>
<dbReference type="GO" id="GO:0000976">
    <property type="term" value="F:transcription cis-regulatory region binding"/>
    <property type="evidence" value="ECO:0007669"/>
    <property type="project" value="TreeGrafter"/>
</dbReference>
<dbReference type="PANTHER" id="PTHR47998">
    <property type="entry name" value="TRANSCRIPTION FACTOR MYB51-LIKE ISOFORM X1"/>
    <property type="match status" value="1"/>
</dbReference>
<keyword evidence="2" id="KW-0677">Repeat</keyword>
<keyword evidence="9" id="KW-1185">Reference proteome</keyword>
<reference evidence="8 9" key="1">
    <citation type="journal article" date="2023" name="G3 (Bethesda)">
        <title>A chromosome-length genome assembly and annotation of blackberry (Rubus argutus, cv. 'Hillquist').</title>
        <authorList>
            <person name="Bruna T."/>
            <person name="Aryal R."/>
            <person name="Dudchenko O."/>
            <person name="Sargent D.J."/>
            <person name="Mead D."/>
            <person name="Buti M."/>
            <person name="Cavallini A."/>
            <person name="Hytonen T."/>
            <person name="Andres J."/>
            <person name="Pham M."/>
            <person name="Weisz D."/>
            <person name="Mascagni F."/>
            <person name="Usai G."/>
            <person name="Natali L."/>
            <person name="Bassil N."/>
            <person name="Fernandez G.E."/>
            <person name="Lomsadze A."/>
            <person name="Armour M."/>
            <person name="Olukolu B."/>
            <person name="Poorten T."/>
            <person name="Britton C."/>
            <person name="Davik J."/>
            <person name="Ashrafi H."/>
            <person name="Aiden E.L."/>
            <person name="Borodovsky M."/>
            <person name="Worthington M."/>
        </authorList>
    </citation>
    <scope>NUCLEOTIDE SEQUENCE [LARGE SCALE GENOMIC DNA]</scope>
    <source>
        <strain evidence="8">PI 553951</strain>
    </source>
</reference>
<evidence type="ECO:0000313" key="9">
    <source>
        <dbReference type="Proteomes" id="UP001457282"/>
    </source>
</evidence>
<dbReference type="AlphaFoldDB" id="A0AAW1WGB8"/>
<dbReference type="Gene3D" id="1.10.10.60">
    <property type="entry name" value="Homeodomain-like"/>
    <property type="match status" value="2"/>
</dbReference>
<evidence type="ECO:0000313" key="8">
    <source>
        <dbReference type="EMBL" id="KAK9923731.1"/>
    </source>
</evidence>
<sequence length="228" mass="25975">MAPKKQESVKRVVMKPLEAAMKNSKREVNKGAWTAEEDQKLAEVIAIHGAKKWKSIATKAGLNRCGKSCRLRWLNYLRPNIKRGNISDQEEDLILRLHKLLGNRWSLIAGRLPGRTDNEIKNYWNSHLSKRINQKEKQRSTGGADDSTRRISIVDQKPSTQLSDQNKVHGEMKQDSSSEEGTATITNASNKGGDDHEDYSNSDIDIDDFFDFSNEGPFNLEWVNKFLY</sequence>
<dbReference type="GO" id="GO:0030154">
    <property type="term" value="P:cell differentiation"/>
    <property type="evidence" value="ECO:0007669"/>
    <property type="project" value="TreeGrafter"/>
</dbReference>
<dbReference type="Pfam" id="PF00249">
    <property type="entry name" value="Myb_DNA-binding"/>
    <property type="match status" value="2"/>
</dbReference>
<organism evidence="8 9">
    <name type="scientific">Rubus argutus</name>
    <name type="common">Southern blackberry</name>
    <dbReference type="NCBI Taxonomy" id="59490"/>
    <lineage>
        <taxon>Eukaryota</taxon>
        <taxon>Viridiplantae</taxon>
        <taxon>Streptophyta</taxon>
        <taxon>Embryophyta</taxon>
        <taxon>Tracheophyta</taxon>
        <taxon>Spermatophyta</taxon>
        <taxon>Magnoliopsida</taxon>
        <taxon>eudicotyledons</taxon>
        <taxon>Gunneridae</taxon>
        <taxon>Pentapetalae</taxon>
        <taxon>rosids</taxon>
        <taxon>fabids</taxon>
        <taxon>Rosales</taxon>
        <taxon>Rosaceae</taxon>
        <taxon>Rosoideae</taxon>
        <taxon>Rosoideae incertae sedis</taxon>
        <taxon>Rubus</taxon>
    </lineage>
</organism>
<feature type="region of interest" description="Disordered" evidence="5">
    <location>
        <begin position="131"/>
        <end position="199"/>
    </location>
</feature>
<evidence type="ECO:0000256" key="3">
    <source>
        <dbReference type="ARBA" id="ARBA00023125"/>
    </source>
</evidence>
<dbReference type="InterPro" id="IPR017930">
    <property type="entry name" value="Myb_dom"/>
</dbReference>
<evidence type="ECO:0000256" key="2">
    <source>
        <dbReference type="ARBA" id="ARBA00022737"/>
    </source>
</evidence>
<keyword evidence="3" id="KW-0238">DNA-binding</keyword>
<comment type="subcellular location">
    <subcellularLocation>
        <location evidence="1">Nucleus</location>
    </subcellularLocation>
</comment>
<comment type="caution">
    <text evidence="8">The sequence shown here is derived from an EMBL/GenBank/DDBJ whole genome shotgun (WGS) entry which is preliminary data.</text>
</comment>
<feature type="compositionally biased region" description="Basic and acidic residues" evidence="5">
    <location>
        <begin position="166"/>
        <end position="176"/>
    </location>
</feature>
<dbReference type="PANTHER" id="PTHR47998:SF18">
    <property type="entry name" value="MYB TRANSCRIPTION FACTOR"/>
    <property type="match status" value="1"/>
</dbReference>
<feature type="compositionally biased region" description="Polar residues" evidence="5">
    <location>
        <begin position="179"/>
        <end position="190"/>
    </location>
</feature>
<dbReference type="Proteomes" id="UP001457282">
    <property type="component" value="Unassembled WGS sequence"/>
</dbReference>
<dbReference type="FunFam" id="1.10.10.60:FF:000001">
    <property type="entry name" value="MYB-related transcription factor"/>
    <property type="match status" value="1"/>
</dbReference>
<feature type="domain" description="Myb-like" evidence="6">
    <location>
        <begin position="78"/>
        <end position="128"/>
    </location>
</feature>
<gene>
    <name evidence="8" type="ORF">M0R45_032132</name>
</gene>
<dbReference type="PROSITE" id="PS51294">
    <property type="entry name" value="HTH_MYB"/>
    <property type="match status" value="2"/>
</dbReference>
<dbReference type="EMBL" id="JBEDUW010000006">
    <property type="protein sequence ID" value="KAK9923731.1"/>
    <property type="molecule type" value="Genomic_DNA"/>
</dbReference>
<dbReference type="SMART" id="SM00717">
    <property type="entry name" value="SANT"/>
    <property type="match status" value="2"/>
</dbReference>
<feature type="domain" description="Myb-like" evidence="6">
    <location>
        <begin position="25"/>
        <end position="77"/>
    </location>
</feature>
<protein>
    <submittedName>
        <fullName evidence="8">Uncharacterized protein</fullName>
    </submittedName>
</protein>
<evidence type="ECO:0000259" key="7">
    <source>
        <dbReference type="PROSITE" id="PS51294"/>
    </source>
</evidence>
<evidence type="ECO:0000256" key="5">
    <source>
        <dbReference type="SAM" id="MobiDB-lite"/>
    </source>
</evidence>